<evidence type="ECO:0000256" key="2">
    <source>
        <dbReference type="ARBA" id="ARBA00022525"/>
    </source>
</evidence>
<dbReference type="SUPFAM" id="SSF56496">
    <property type="entry name" value="Fibrinogen C-terminal domain-like"/>
    <property type="match status" value="1"/>
</dbReference>
<dbReference type="PANTHER" id="PTHR47221:SF7">
    <property type="entry name" value="FIBRINOGEN BETA CHAIN"/>
    <property type="match status" value="1"/>
</dbReference>
<evidence type="ECO:0000313" key="6">
    <source>
        <dbReference type="Proteomes" id="UP000499080"/>
    </source>
</evidence>
<dbReference type="PANTHER" id="PTHR47221">
    <property type="entry name" value="FIBRINOGEN ALPHA CHAIN"/>
    <property type="match status" value="1"/>
</dbReference>
<dbReference type="Proteomes" id="UP000499080">
    <property type="component" value="Unassembled WGS sequence"/>
</dbReference>
<dbReference type="InterPro" id="IPR002181">
    <property type="entry name" value="Fibrinogen_a/b/g_C_dom"/>
</dbReference>
<dbReference type="GO" id="GO:0034116">
    <property type="term" value="P:positive regulation of heterotypic cell-cell adhesion"/>
    <property type="evidence" value="ECO:0007669"/>
    <property type="project" value="TreeGrafter"/>
</dbReference>
<dbReference type="AlphaFoldDB" id="A0A4Y2LSC1"/>
<dbReference type="PROSITE" id="PS51406">
    <property type="entry name" value="FIBRINOGEN_C_2"/>
    <property type="match status" value="1"/>
</dbReference>
<dbReference type="Gene3D" id="3.90.215.10">
    <property type="entry name" value="Gamma Fibrinogen, chain A, domain 1"/>
    <property type="match status" value="1"/>
</dbReference>
<comment type="subcellular location">
    <subcellularLocation>
        <location evidence="1">Secreted</location>
    </subcellularLocation>
</comment>
<dbReference type="GO" id="GO:0005577">
    <property type="term" value="C:fibrinogen complex"/>
    <property type="evidence" value="ECO:0007669"/>
    <property type="project" value="TreeGrafter"/>
</dbReference>
<comment type="caution">
    <text evidence="5">The sequence shown here is derived from an EMBL/GenBank/DDBJ whole genome shotgun (WGS) entry which is preliminary data.</text>
</comment>
<evidence type="ECO:0000259" key="4">
    <source>
        <dbReference type="PROSITE" id="PS51406"/>
    </source>
</evidence>
<dbReference type="EMBL" id="BGPR01006151">
    <property type="protein sequence ID" value="GBN16446.1"/>
    <property type="molecule type" value="Genomic_DNA"/>
</dbReference>
<dbReference type="Pfam" id="PF00147">
    <property type="entry name" value="Fibrinogen_C"/>
    <property type="match status" value="1"/>
</dbReference>
<keyword evidence="6" id="KW-1185">Reference proteome</keyword>
<dbReference type="InterPro" id="IPR014716">
    <property type="entry name" value="Fibrinogen_a/b/g_C_1"/>
</dbReference>
<evidence type="ECO:0000256" key="3">
    <source>
        <dbReference type="ARBA" id="ARBA00023157"/>
    </source>
</evidence>
<feature type="domain" description="Fibrinogen C-terminal" evidence="4">
    <location>
        <begin position="1"/>
        <end position="95"/>
    </location>
</feature>
<dbReference type="InterPro" id="IPR036056">
    <property type="entry name" value="Fibrinogen-like_C"/>
</dbReference>
<dbReference type="GO" id="GO:0030674">
    <property type="term" value="F:protein-macromolecule adaptor activity"/>
    <property type="evidence" value="ECO:0007669"/>
    <property type="project" value="TreeGrafter"/>
</dbReference>
<name>A0A4Y2LSC1_ARAVE</name>
<keyword evidence="3" id="KW-1015">Disulfide bond</keyword>
<proteinExistence type="predicted"/>
<reference evidence="5 6" key="1">
    <citation type="journal article" date="2019" name="Sci. Rep.">
        <title>Orb-weaving spider Araneus ventricosus genome elucidates the spidroin gene catalogue.</title>
        <authorList>
            <person name="Kono N."/>
            <person name="Nakamura H."/>
            <person name="Ohtoshi R."/>
            <person name="Moran D.A.P."/>
            <person name="Shinohara A."/>
            <person name="Yoshida Y."/>
            <person name="Fujiwara M."/>
            <person name="Mori M."/>
            <person name="Tomita M."/>
            <person name="Arakawa K."/>
        </authorList>
    </citation>
    <scope>NUCLEOTIDE SEQUENCE [LARGE SCALE GENOMIC DNA]</scope>
</reference>
<dbReference type="InterPro" id="IPR037579">
    <property type="entry name" value="FIB_ANG-like"/>
</dbReference>
<evidence type="ECO:0000313" key="5">
    <source>
        <dbReference type="EMBL" id="GBN16446.1"/>
    </source>
</evidence>
<protein>
    <submittedName>
        <fullName evidence="5">Ficolin-1</fullName>
    </submittedName>
</protein>
<dbReference type="OrthoDB" id="6145874at2759"/>
<dbReference type="GO" id="GO:0005201">
    <property type="term" value="F:extracellular matrix structural constituent"/>
    <property type="evidence" value="ECO:0007669"/>
    <property type="project" value="TreeGrafter"/>
</dbReference>
<dbReference type="SMART" id="SM00186">
    <property type="entry name" value="FBG"/>
    <property type="match status" value="1"/>
</dbReference>
<gene>
    <name evidence="5" type="primary">FCN1_2</name>
    <name evidence="5" type="ORF">AVEN_227979_1</name>
</gene>
<evidence type="ECO:0000256" key="1">
    <source>
        <dbReference type="ARBA" id="ARBA00004613"/>
    </source>
</evidence>
<keyword evidence="2" id="KW-0964">Secreted</keyword>
<sequence length="99" mass="11282">MTASTTSLSYNLLFVTSAITSHEKQMFSTKDQDNDNSNHSCADSYKGGWWHNSCHAANLNGLYVRGNHESYADGVSWKGYHETLDTTKMKIRPKNFRKF</sequence>
<organism evidence="5 6">
    <name type="scientific">Araneus ventricosus</name>
    <name type="common">Orbweaver spider</name>
    <name type="synonym">Epeira ventricosa</name>
    <dbReference type="NCBI Taxonomy" id="182803"/>
    <lineage>
        <taxon>Eukaryota</taxon>
        <taxon>Metazoa</taxon>
        <taxon>Ecdysozoa</taxon>
        <taxon>Arthropoda</taxon>
        <taxon>Chelicerata</taxon>
        <taxon>Arachnida</taxon>
        <taxon>Araneae</taxon>
        <taxon>Araneomorphae</taxon>
        <taxon>Entelegynae</taxon>
        <taxon>Araneoidea</taxon>
        <taxon>Araneidae</taxon>
        <taxon>Araneus</taxon>
    </lineage>
</organism>
<accession>A0A4Y2LSC1</accession>